<dbReference type="InterPro" id="IPR041215">
    <property type="entry name" value="FlgO_dom"/>
</dbReference>
<protein>
    <submittedName>
        <fullName evidence="3">Flagellar biosynthesis protein FlgO</fullName>
    </submittedName>
</protein>
<keyword evidence="3" id="KW-0969">Cilium</keyword>
<keyword evidence="3" id="KW-0966">Cell projection</keyword>
<proteinExistence type="predicted"/>
<reference evidence="3" key="1">
    <citation type="submission" date="2021-03" db="EMBL/GenBank/DDBJ databases">
        <title>Complete Genome of Pseudoalteromonas xiamenensis STKMTI.2, a new potential marine bacterium producing anti-Vibrio compounds.</title>
        <authorList>
            <person name="Handayani D.P."/>
            <person name="Isnansetyo A."/>
            <person name="Istiqomah I."/>
            <person name="Jumina J."/>
        </authorList>
    </citation>
    <scope>NUCLEOTIDE SEQUENCE</scope>
    <source>
        <strain evidence="3">STKMTI.2</strain>
    </source>
</reference>
<keyword evidence="1" id="KW-0732">Signal</keyword>
<dbReference type="EMBL" id="CP072133">
    <property type="protein sequence ID" value="QTH71009.1"/>
    <property type="molecule type" value="Genomic_DNA"/>
</dbReference>
<dbReference type="PROSITE" id="PS51257">
    <property type="entry name" value="PROKAR_LIPOPROTEIN"/>
    <property type="match status" value="1"/>
</dbReference>
<evidence type="ECO:0000313" key="4">
    <source>
        <dbReference type="Proteomes" id="UP000664904"/>
    </source>
</evidence>
<dbReference type="AlphaFoldDB" id="A0A975DG87"/>
<sequence>MKKLLVALILPSLTGCLSTIVNIDNQPQSTTPSVMTMQPTVVDNTEMPIVADMDEEPHEEAREQYVFSPNKHHKQLNDYVEQLALSLSDSLVASETPTIAVSSFVELNHSLQSTNQLGNQLSEGLLQALQRFGFVTIDFKVMDNIKIAGEGDFSFSRSLDELNKNLSADHVLSGSLIYRQQGVEIQARVVNLKNKALAASARTVVPYYVLQDIHL</sequence>
<evidence type="ECO:0000259" key="2">
    <source>
        <dbReference type="Pfam" id="PF17680"/>
    </source>
</evidence>
<feature type="signal peptide" evidence="1">
    <location>
        <begin position="1"/>
        <end position="23"/>
    </location>
</feature>
<evidence type="ECO:0000313" key="3">
    <source>
        <dbReference type="EMBL" id="QTH71009.1"/>
    </source>
</evidence>
<dbReference type="RefSeq" id="WP_208842651.1">
    <property type="nucleotide sequence ID" value="NZ_CP072133.1"/>
</dbReference>
<dbReference type="Proteomes" id="UP000664904">
    <property type="component" value="Chromosome"/>
</dbReference>
<feature type="chain" id="PRO_5037754438" evidence="1">
    <location>
        <begin position="24"/>
        <end position="215"/>
    </location>
</feature>
<dbReference type="KEGG" id="pxi:J5O05_14225"/>
<dbReference type="Gene3D" id="3.40.50.10610">
    <property type="entry name" value="ABC-type transport auxiliary lipoprotein component"/>
    <property type="match status" value="1"/>
</dbReference>
<dbReference type="Pfam" id="PF17680">
    <property type="entry name" value="FlgO"/>
    <property type="match status" value="1"/>
</dbReference>
<gene>
    <name evidence="3" type="ORF">J5O05_14225</name>
</gene>
<accession>A0A975DG87</accession>
<keyword evidence="3" id="KW-0282">Flagellum</keyword>
<evidence type="ECO:0000256" key="1">
    <source>
        <dbReference type="SAM" id="SignalP"/>
    </source>
</evidence>
<feature type="domain" description="FlgO" evidence="2">
    <location>
        <begin position="82"/>
        <end position="209"/>
    </location>
</feature>
<keyword evidence="4" id="KW-1185">Reference proteome</keyword>
<organism evidence="3 4">
    <name type="scientific">Pseudoalteromonas xiamenensis</name>
    <dbReference type="NCBI Taxonomy" id="882626"/>
    <lineage>
        <taxon>Bacteria</taxon>
        <taxon>Pseudomonadati</taxon>
        <taxon>Pseudomonadota</taxon>
        <taxon>Gammaproteobacteria</taxon>
        <taxon>Alteromonadales</taxon>
        <taxon>Pseudoalteromonadaceae</taxon>
        <taxon>Pseudoalteromonas</taxon>
    </lineage>
</organism>
<name>A0A975DG87_9GAMM</name>